<dbReference type="Pfam" id="PF01381">
    <property type="entry name" value="HTH_3"/>
    <property type="match status" value="1"/>
</dbReference>
<dbReference type="EMBL" id="JABFNT010000121">
    <property type="protein sequence ID" value="NOJ82280.1"/>
    <property type="molecule type" value="Genomic_DNA"/>
</dbReference>
<name>A0A7Y4INW8_MYXXA</name>
<evidence type="ECO:0000313" key="3">
    <source>
        <dbReference type="EMBL" id="NOJ82280.1"/>
    </source>
</evidence>
<dbReference type="PROSITE" id="PS50943">
    <property type="entry name" value="HTH_CROC1"/>
    <property type="match status" value="1"/>
</dbReference>
<feature type="domain" description="HTH cro/C1-type" evidence="2">
    <location>
        <begin position="28"/>
        <end position="82"/>
    </location>
</feature>
<dbReference type="InterPro" id="IPR001387">
    <property type="entry name" value="Cro/C1-type_HTH"/>
</dbReference>
<dbReference type="Proteomes" id="UP000533080">
    <property type="component" value="Unassembled WGS sequence"/>
</dbReference>
<dbReference type="SMART" id="SM00530">
    <property type="entry name" value="HTH_XRE"/>
    <property type="match status" value="1"/>
</dbReference>
<evidence type="ECO:0000313" key="4">
    <source>
        <dbReference type="Proteomes" id="UP000533080"/>
    </source>
</evidence>
<gene>
    <name evidence="3" type="ORF">HNV28_28815</name>
</gene>
<dbReference type="Gene3D" id="1.10.260.40">
    <property type="entry name" value="lambda repressor-like DNA-binding domains"/>
    <property type="match status" value="1"/>
</dbReference>
<dbReference type="PANTHER" id="PTHR46558:SF4">
    <property type="entry name" value="DNA-BIDING PHAGE PROTEIN"/>
    <property type="match status" value="1"/>
</dbReference>
<proteinExistence type="predicted"/>
<sequence>MHIPPDALTFAPPKRRARPLPAVLGEALRAARLRAGLQQTEVARLIDISRNAYSRLERGQMLPSVQTLFRLCTVVSATPNELLGFPSALPPGTSATAKDALQRRVRQLNGRQALALIQLLSGVG</sequence>
<dbReference type="GO" id="GO:0003677">
    <property type="term" value="F:DNA binding"/>
    <property type="evidence" value="ECO:0007669"/>
    <property type="project" value="UniProtKB-KW"/>
</dbReference>
<evidence type="ECO:0000259" key="2">
    <source>
        <dbReference type="PROSITE" id="PS50943"/>
    </source>
</evidence>
<comment type="caution">
    <text evidence="3">The sequence shown here is derived from an EMBL/GenBank/DDBJ whole genome shotgun (WGS) entry which is preliminary data.</text>
</comment>
<protein>
    <submittedName>
        <fullName evidence="3">Helix-turn-helix transcriptional regulator</fullName>
    </submittedName>
</protein>
<dbReference type="InterPro" id="IPR010982">
    <property type="entry name" value="Lambda_DNA-bd_dom_sf"/>
</dbReference>
<reference evidence="3 4" key="1">
    <citation type="submission" date="2020-05" db="EMBL/GenBank/DDBJ databases">
        <authorList>
            <person name="Whitworth D."/>
        </authorList>
    </citation>
    <scope>NUCLEOTIDE SEQUENCE [LARGE SCALE GENOMIC DNA]</scope>
    <source>
        <strain evidence="3 4">AM005</strain>
    </source>
</reference>
<keyword evidence="1" id="KW-0238">DNA-binding</keyword>
<dbReference type="AlphaFoldDB" id="A0A7Y4INW8"/>
<dbReference type="SUPFAM" id="SSF47413">
    <property type="entry name" value="lambda repressor-like DNA-binding domains"/>
    <property type="match status" value="1"/>
</dbReference>
<dbReference type="PANTHER" id="PTHR46558">
    <property type="entry name" value="TRACRIPTIONAL REGULATORY PROTEIN-RELATED-RELATED"/>
    <property type="match status" value="1"/>
</dbReference>
<organism evidence="3 4">
    <name type="scientific">Myxococcus xanthus</name>
    <dbReference type="NCBI Taxonomy" id="34"/>
    <lineage>
        <taxon>Bacteria</taxon>
        <taxon>Pseudomonadati</taxon>
        <taxon>Myxococcota</taxon>
        <taxon>Myxococcia</taxon>
        <taxon>Myxococcales</taxon>
        <taxon>Cystobacterineae</taxon>
        <taxon>Myxococcaceae</taxon>
        <taxon>Myxococcus</taxon>
    </lineage>
</organism>
<evidence type="ECO:0000256" key="1">
    <source>
        <dbReference type="ARBA" id="ARBA00023125"/>
    </source>
</evidence>
<dbReference type="CDD" id="cd00093">
    <property type="entry name" value="HTH_XRE"/>
    <property type="match status" value="1"/>
</dbReference>
<accession>A0A7Y4INW8</accession>